<comment type="similarity">
    <text evidence="2">Belongs to the YkuD family.</text>
</comment>
<dbReference type="CDD" id="cd16913">
    <property type="entry name" value="YkuD_like"/>
    <property type="match status" value="1"/>
</dbReference>
<dbReference type="EMBL" id="QDDR01000011">
    <property type="protein sequence ID" value="PVE45835.1"/>
    <property type="molecule type" value="Genomic_DNA"/>
</dbReference>
<dbReference type="SUPFAM" id="SSF141523">
    <property type="entry name" value="L,D-transpeptidase catalytic domain-like"/>
    <property type="match status" value="1"/>
</dbReference>
<evidence type="ECO:0000256" key="9">
    <source>
        <dbReference type="PROSITE-ProRule" id="PRU01373"/>
    </source>
</evidence>
<dbReference type="PANTHER" id="PTHR30582:SF24">
    <property type="entry name" value="L,D-TRANSPEPTIDASE ERFK_SRFK-RELATED"/>
    <property type="match status" value="1"/>
</dbReference>
<dbReference type="GO" id="GO:0018104">
    <property type="term" value="P:peptidoglycan-protein cross-linking"/>
    <property type="evidence" value="ECO:0007669"/>
    <property type="project" value="TreeGrafter"/>
</dbReference>
<dbReference type="InterPro" id="IPR005490">
    <property type="entry name" value="LD_TPept_cat_dom"/>
</dbReference>
<evidence type="ECO:0000256" key="2">
    <source>
        <dbReference type="ARBA" id="ARBA00005992"/>
    </source>
</evidence>
<evidence type="ECO:0000256" key="6">
    <source>
        <dbReference type="ARBA" id="ARBA00022960"/>
    </source>
</evidence>
<dbReference type="Pfam" id="PF03734">
    <property type="entry name" value="YkuD"/>
    <property type="match status" value="1"/>
</dbReference>
<dbReference type="AlphaFoldDB" id="A0A2T7UMB1"/>
<dbReference type="UniPathway" id="UPA00219"/>
<keyword evidence="5" id="KW-0378">Hydrolase</keyword>
<comment type="caution">
    <text evidence="11">The sequence shown here is derived from an EMBL/GenBank/DDBJ whole genome shotgun (WGS) entry which is preliminary data.</text>
</comment>
<accession>A0A2T7UMB1</accession>
<evidence type="ECO:0000256" key="1">
    <source>
        <dbReference type="ARBA" id="ARBA00004752"/>
    </source>
</evidence>
<dbReference type="RefSeq" id="WP_107754817.1">
    <property type="nucleotide sequence ID" value="NZ_QBKF01000017.1"/>
</dbReference>
<gene>
    <name evidence="11" type="ORF">DDE23_18620</name>
</gene>
<keyword evidence="6 9" id="KW-0133">Cell shape</keyword>
<evidence type="ECO:0000256" key="4">
    <source>
        <dbReference type="ARBA" id="ARBA00022679"/>
    </source>
</evidence>
<dbReference type="GO" id="GO:0008360">
    <property type="term" value="P:regulation of cell shape"/>
    <property type="evidence" value="ECO:0007669"/>
    <property type="project" value="UniProtKB-UniRule"/>
</dbReference>
<keyword evidence="12" id="KW-1185">Reference proteome</keyword>
<sequence length="210" mass="22853">MPLLSRRALLAGLATLPVAGCVLVAPPPPELPVLDYATRADGRFTVPAVPIDEVPEGLRRQVVPWEGEQAPGQIVILPDQRALHLVLENGYALRYGVSVGREGLLWRGEAEIYRTARWPSWTPTPSMIERDPALEQWAEGQPGGPRNPLGARALYLRTVASGHDEGIRIHGTPSWRSIGRAASSGCFRMINHDVIDLAERVGPGTRVSVL</sequence>
<dbReference type="PROSITE" id="PS52029">
    <property type="entry name" value="LD_TPASE"/>
    <property type="match status" value="1"/>
</dbReference>
<organism evidence="11 12">
    <name type="scientific">Pararhodobacter aggregans</name>
    <dbReference type="NCBI Taxonomy" id="404875"/>
    <lineage>
        <taxon>Bacteria</taxon>
        <taxon>Pseudomonadati</taxon>
        <taxon>Pseudomonadota</taxon>
        <taxon>Alphaproteobacteria</taxon>
        <taxon>Rhodobacterales</taxon>
        <taxon>Paracoccaceae</taxon>
        <taxon>Pararhodobacter</taxon>
    </lineage>
</organism>
<dbReference type="Proteomes" id="UP000244810">
    <property type="component" value="Unassembled WGS sequence"/>
</dbReference>
<name>A0A2T7UMB1_9RHOB</name>
<evidence type="ECO:0000256" key="8">
    <source>
        <dbReference type="ARBA" id="ARBA00023316"/>
    </source>
</evidence>
<dbReference type="InterPro" id="IPR050979">
    <property type="entry name" value="LD-transpeptidase"/>
</dbReference>
<dbReference type="GO" id="GO:0016757">
    <property type="term" value="F:glycosyltransferase activity"/>
    <property type="evidence" value="ECO:0007669"/>
    <property type="project" value="UniProtKB-KW"/>
</dbReference>
<proteinExistence type="inferred from homology"/>
<reference evidence="11 12" key="1">
    <citation type="journal article" date="2011" name="Syst. Appl. Microbiol.">
        <title>Defluviimonas denitrificans gen. nov., sp. nov., and Pararhodobacter aggregans gen. nov., sp. nov., non-phototrophic Rhodobacteraceae from the biofilter of a marine aquaculture.</title>
        <authorList>
            <person name="Foesel B.U."/>
            <person name="Drake H.L."/>
            <person name="Schramm A."/>
        </authorList>
    </citation>
    <scope>NUCLEOTIDE SEQUENCE [LARGE SCALE GENOMIC DNA]</scope>
    <source>
        <strain evidence="11 12">D1-19</strain>
    </source>
</reference>
<feature type="active site" description="Proton donor/acceptor" evidence="9">
    <location>
        <position position="170"/>
    </location>
</feature>
<evidence type="ECO:0000256" key="3">
    <source>
        <dbReference type="ARBA" id="ARBA00022676"/>
    </source>
</evidence>
<comment type="pathway">
    <text evidence="1 9">Cell wall biogenesis; peptidoglycan biosynthesis.</text>
</comment>
<evidence type="ECO:0000259" key="10">
    <source>
        <dbReference type="PROSITE" id="PS52029"/>
    </source>
</evidence>
<dbReference type="GO" id="GO:0071555">
    <property type="term" value="P:cell wall organization"/>
    <property type="evidence" value="ECO:0007669"/>
    <property type="project" value="UniProtKB-UniRule"/>
</dbReference>
<evidence type="ECO:0000313" key="12">
    <source>
        <dbReference type="Proteomes" id="UP000244810"/>
    </source>
</evidence>
<keyword evidence="3" id="KW-0328">Glycosyltransferase</keyword>
<dbReference type="GO" id="GO:0005576">
    <property type="term" value="C:extracellular region"/>
    <property type="evidence" value="ECO:0007669"/>
    <property type="project" value="TreeGrafter"/>
</dbReference>
<dbReference type="OrthoDB" id="9795305at2"/>
<protein>
    <submittedName>
        <fullName evidence="11">L,D-transpeptidase</fullName>
    </submittedName>
</protein>
<dbReference type="GO" id="GO:0071972">
    <property type="term" value="F:peptidoglycan L,D-transpeptidase activity"/>
    <property type="evidence" value="ECO:0007669"/>
    <property type="project" value="TreeGrafter"/>
</dbReference>
<evidence type="ECO:0000256" key="7">
    <source>
        <dbReference type="ARBA" id="ARBA00022984"/>
    </source>
</evidence>
<keyword evidence="7 9" id="KW-0573">Peptidoglycan synthesis</keyword>
<dbReference type="InterPro" id="IPR038063">
    <property type="entry name" value="Transpep_catalytic_dom"/>
</dbReference>
<feature type="domain" description="L,D-TPase catalytic" evidence="10">
    <location>
        <begin position="72"/>
        <end position="210"/>
    </location>
</feature>
<keyword evidence="4" id="KW-0808">Transferase</keyword>
<feature type="active site" description="Nucleophile" evidence="9">
    <location>
        <position position="186"/>
    </location>
</feature>
<evidence type="ECO:0000256" key="5">
    <source>
        <dbReference type="ARBA" id="ARBA00022801"/>
    </source>
</evidence>
<evidence type="ECO:0000313" key="11">
    <source>
        <dbReference type="EMBL" id="PVE45835.1"/>
    </source>
</evidence>
<dbReference type="Gene3D" id="2.40.440.10">
    <property type="entry name" value="L,D-transpeptidase catalytic domain-like"/>
    <property type="match status" value="1"/>
</dbReference>
<keyword evidence="8 9" id="KW-0961">Cell wall biogenesis/degradation</keyword>
<dbReference type="PANTHER" id="PTHR30582">
    <property type="entry name" value="L,D-TRANSPEPTIDASE"/>
    <property type="match status" value="1"/>
</dbReference>